<dbReference type="GO" id="GO:0009245">
    <property type="term" value="P:lipid A biosynthetic process"/>
    <property type="evidence" value="ECO:0007669"/>
    <property type="project" value="TreeGrafter"/>
</dbReference>
<protein>
    <submittedName>
        <fullName evidence="8">UDP-2,3-diacylglucosamine hydrolase</fullName>
    </submittedName>
</protein>
<evidence type="ECO:0000256" key="1">
    <source>
        <dbReference type="ARBA" id="ARBA00022475"/>
    </source>
</evidence>
<dbReference type="STRING" id="1184267.A11Q_2006"/>
<evidence type="ECO:0000313" key="8">
    <source>
        <dbReference type="EMBL" id="AGH96222.1"/>
    </source>
</evidence>
<dbReference type="PANTHER" id="PTHR34990">
    <property type="entry name" value="UDP-2,3-DIACYLGLUCOSAMINE HYDROLASE-RELATED"/>
    <property type="match status" value="1"/>
</dbReference>
<organism evidence="8 9">
    <name type="scientific">Pseudobdellovibrio exovorus JSS</name>
    <dbReference type="NCBI Taxonomy" id="1184267"/>
    <lineage>
        <taxon>Bacteria</taxon>
        <taxon>Pseudomonadati</taxon>
        <taxon>Bdellovibrionota</taxon>
        <taxon>Bdellovibrionia</taxon>
        <taxon>Bdellovibrionales</taxon>
        <taxon>Pseudobdellovibrionaceae</taxon>
        <taxon>Pseudobdellovibrio</taxon>
    </lineage>
</organism>
<name>M4V9Z2_9BACT</name>
<dbReference type="PATRIC" id="fig|1184267.3.peg.2031"/>
<keyword evidence="1" id="KW-1003">Cell membrane</keyword>
<evidence type="ECO:0000256" key="6">
    <source>
        <dbReference type="ARBA" id="ARBA00023211"/>
    </source>
</evidence>
<dbReference type="KEGG" id="bex:A11Q_2006"/>
<keyword evidence="5" id="KW-0472">Membrane</keyword>
<feature type="domain" description="Calcineurin-like phosphoesterase" evidence="7">
    <location>
        <begin position="1"/>
        <end position="206"/>
    </location>
</feature>
<keyword evidence="9" id="KW-1185">Reference proteome</keyword>
<dbReference type="GO" id="GO:0008758">
    <property type="term" value="F:UDP-2,3-diacylglucosamine hydrolase activity"/>
    <property type="evidence" value="ECO:0007669"/>
    <property type="project" value="TreeGrafter"/>
</dbReference>
<evidence type="ECO:0000259" key="7">
    <source>
        <dbReference type="Pfam" id="PF00149"/>
    </source>
</evidence>
<dbReference type="GO" id="GO:0046872">
    <property type="term" value="F:metal ion binding"/>
    <property type="evidence" value="ECO:0007669"/>
    <property type="project" value="UniProtKB-KW"/>
</dbReference>
<reference evidence="8 9" key="1">
    <citation type="journal article" date="2013" name="ISME J.">
        <title>By their genes ye shall know them: genomic signatures of predatory bacteria.</title>
        <authorList>
            <person name="Pasternak Z."/>
            <person name="Pietrokovski S."/>
            <person name="Rotem O."/>
            <person name="Gophna U."/>
            <person name="Lurie-Weinberger M.N."/>
            <person name="Jurkevitch E."/>
        </authorList>
    </citation>
    <scope>NUCLEOTIDE SEQUENCE [LARGE SCALE GENOMIC DNA]</scope>
    <source>
        <strain evidence="8 9">JSS</strain>
    </source>
</reference>
<keyword evidence="6" id="KW-0464">Manganese</keyword>
<dbReference type="eggNOG" id="COG2908">
    <property type="taxonomic scope" value="Bacteria"/>
</dbReference>
<sequence>MKSWFLSDLHLKDVNERNGNTLLRFLFYLNQNPKQHRLFLLGDIFDFWLSDGRAFVRHYQQLVDEIAKFKKNGGDVYYFEGNHDFHIDVFWTKRLGIPVIEEMQYFDIGGYRVRLEHGDFINPDDTAYLQYRARIRHPWIEPIGHIVPGFFWKWFGEKKSQQSRKQTARYTLENTDGLRQMIRSYAQKVYTEEPFDIIVTGHMHVYDDYEFESEGKKIRSINLGTWLEKPRVLMIEGRHVETIDLTDFL</sequence>
<dbReference type="RefSeq" id="WP_015470712.1">
    <property type="nucleotide sequence ID" value="NC_020813.1"/>
</dbReference>
<keyword evidence="2" id="KW-0997">Cell inner membrane</keyword>
<evidence type="ECO:0000256" key="3">
    <source>
        <dbReference type="ARBA" id="ARBA00022723"/>
    </source>
</evidence>
<dbReference type="InterPro" id="IPR029052">
    <property type="entry name" value="Metallo-depent_PP-like"/>
</dbReference>
<dbReference type="CDD" id="cd07398">
    <property type="entry name" value="MPP_YbbF-LpxH"/>
    <property type="match status" value="1"/>
</dbReference>
<dbReference type="AlphaFoldDB" id="M4V9Z2"/>
<evidence type="ECO:0000256" key="5">
    <source>
        <dbReference type="ARBA" id="ARBA00023136"/>
    </source>
</evidence>
<dbReference type="EMBL" id="CP003537">
    <property type="protein sequence ID" value="AGH96222.1"/>
    <property type="molecule type" value="Genomic_DNA"/>
</dbReference>
<dbReference type="Gene3D" id="3.60.21.10">
    <property type="match status" value="1"/>
</dbReference>
<evidence type="ECO:0000313" key="9">
    <source>
        <dbReference type="Proteomes" id="UP000012040"/>
    </source>
</evidence>
<dbReference type="OrthoDB" id="5293204at2"/>
<dbReference type="GO" id="GO:0016020">
    <property type="term" value="C:membrane"/>
    <property type="evidence" value="ECO:0007669"/>
    <property type="project" value="GOC"/>
</dbReference>
<dbReference type="HOGENOM" id="CLU_074586_1_0_7"/>
<gene>
    <name evidence="8" type="ORF">A11Q_2006</name>
</gene>
<evidence type="ECO:0000256" key="2">
    <source>
        <dbReference type="ARBA" id="ARBA00022519"/>
    </source>
</evidence>
<dbReference type="InterPro" id="IPR004843">
    <property type="entry name" value="Calcineurin-like_PHP"/>
</dbReference>
<keyword evidence="3" id="KW-0479">Metal-binding</keyword>
<dbReference type="Proteomes" id="UP000012040">
    <property type="component" value="Chromosome"/>
</dbReference>
<proteinExistence type="predicted"/>
<keyword evidence="4 8" id="KW-0378">Hydrolase</keyword>
<evidence type="ECO:0000256" key="4">
    <source>
        <dbReference type="ARBA" id="ARBA00022801"/>
    </source>
</evidence>
<accession>M4V9Z2</accession>
<dbReference type="InterPro" id="IPR043461">
    <property type="entry name" value="LpxH-like"/>
</dbReference>
<dbReference type="Pfam" id="PF00149">
    <property type="entry name" value="Metallophos"/>
    <property type="match status" value="1"/>
</dbReference>
<dbReference type="PANTHER" id="PTHR34990:SF1">
    <property type="entry name" value="UDP-2,3-DIACYLGLUCOSAMINE HYDROLASE"/>
    <property type="match status" value="1"/>
</dbReference>
<dbReference type="SUPFAM" id="SSF56300">
    <property type="entry name" value="Metallo-dependent phosphatases"/>
    <property type="match status" value="1"/>
</dbReference>